<dbReference type="EMBL" id="JARIHO010000039">
    <property type="protein sequence ID" value="KAJ7328447.1"/>
    <property type="molecule type" value="Genomic_DNA"/>
</dbReference>
<comment type="caution">
    <text evidence="1">The sequence shown here is derived from an EMBL/GenBank/DDBJ whole genome shotgun (WGS) entry which is preliminary data.</text>
</comment>
<reference evidence="1" key="1">
    <citation type="submission" date="2023-03" db="EMBL/GenBank/DDBJ databases">
        <title>Massive genome expansion in bonnet fungi (Mycena s.s.) driven by repeated elements and novel gene families across ecological guilds.</title>
        <authorList>
            <consortium name="Lawrence Berkeley National Laboratory"/>
            <person name="Harder C.B."/>
            <person name="Miyauchi S."/>
            <person name="Viragh M."/>
            <person name="Kuo A."/>
            <person name="Thoen E."/>
            <person name="Andreopoulos B."/>
            <person name="Lu D."/>
            <person name="Skrede I."/>
            <person name="Drula E."/>
            <person name="Henrissat B."/>
            <person name="Morin E."/>
            <person name="Kohler A."/>
            <person name="Barry K."/>
            <person name="LaButti K."/>
            <person name="Morin E."/>
            <person name="Salamov A."/>
            <person name="Lipzen A."/>
            <person name="Mereny Z."/>
            <person name="Hegedus B."/>
            <person name="Baldrian P."/>
            <person name="Stursova M."/>
            <person name="Weitz H."/>
            <person name="Taylor A."/>
            <person name="Grigoriev I.V."/>
            <person name="Nagy L.G."/>
            <person name="Martin F."/>
            <person name="Kauserud H."/>
        </authorList>
    </citation>
    <scope>NUCLEOTIDE SEQUENCE</scope>
    <source>
        <strain evidence="1">CBHHK002</strain>
    </source>
</reference>
<gene>
    <name evidence="1" type="ORF">DFH08DRAFT_967569</name>
</gene>
<dbReference type="AlphaFoldDB" id="A0AAD7EIK3"/>
<protein>
    <submittedName>
        <fullName evidence="1">Uncharacterized protein</fullName>
    </submittedName>
</protein>
<proteinExistence type="predicted"/>
<accession>A0AAD7EIK3</accession>
<evidence type="ECO:0000313" key="1">
    <source>
        <dbReference type="EMBL" id="KAJ7328447.1"/>
    </source>
</evidence>
<organism evidence="1 2">
    <name type="scientific">Mycena albidolilacea</name>
    <dbReference type="NCBI Taxonomy" id="1033008"/>
    <lineage>
        <taxon>Eukaryota</taxon>
        <taxon>Fungi</taxon>
        <taxon>Dikarya</taxon>
        <taxon>Basidiomycota</taxon>
        <taxon>Agaricomycotina</taxon>
        <taxon>Agaricomycetes</taxon>
        <taxon>Agaricomycetidae</taxon>
        <taxon>Agaricales</taxon>
        <taxon>Marasmiineae</taxon>
        <taxon>Mycenaceae</taxon>
        <taxon>Mycena</taxon>
    </lineage>
</organism>
<name>A0AAD7EIK3_9AGAR</name>
<evidence type="ECO:0000313" key="2">
    <source>
        <dbReference type="Proteomes" id="UP001218218"/>
    </source>
</evidence>
<dbReference type="Proteomes" id="UP001218218">
    <property type="component" value="Unassembled WGS sequence"/>
</dbReference>
<keyword evidence="2" id="KW-1185">Reference proteome</keyword>
<sequence>MTTPETFLSTRGRGFTVSIAPAGADSSASVESNDAANLGSGKEDFGISVVWKATGDGLWELNPDIVKDIASIPQYSLKTNSADSDGTKHCTLTFTNTKHYKYTFYDETGDGYENNIFLNGNHTIDYTSKKPDIVFITGS</sequence>